<name>A0AAX4K8J8_9TREE</name>
<gene>
    <name evidence="3" type="ORF">V865_000201</name>
</gene>
<keyword evidence="2" id="KW-0732">Signal</keyword>
<dbReference type="KEGG" id="ker:91099005"/>
<evidence type="ECO:0000313" key="3">
    <source>
        <dbReference type="EMBL" id="WWD02163.1"/>
    </source>
</evidence>
<sequence length="190" mass="20753">MFHPISNTFLTSLLLLLTYVDSRALPQEDGQTLDSAAVDSSSFPPVTEAPSTTIPEVTSTTSTTTTAPPPTDTPQVFIDAERGIAVDSLDPSGVWVDDRWRGLGRMLRAFQFNDTYLTEYFQASFYPVDKDWNRQEGPDPDSYYSWTTGAPTMVATVTASPTTDVTLSINTASLPTQTPNVDDVAQLSCR</sequence>
<dbReference type="GeneID" id="91099005"/>
<proteinExistence type="predicted"/>
<evidence type="ECO:0000256" key="2">
    <source>
        <dbReference type="SAM" id="SignalP"/>
    </source>
</evidence>
<dbReference type="EMBL" id="CP144089">
    <property type="protein sequence ID" value="WWD02163.1"/>
    <property type="molecule type" value="Genomic_DNA"/>
</dbReference>
<feature type="signal peptide" evidence="2">
    <location>
        <begin position="1"/>
        <end position="24"/>
    </location>
</feature>
<protein>
    <submittedName>
        <fullName evidence="3">Uncharacterized protein</fullName>
    </submittedName>
</protein>
<dbReference type="Proteomes" id="UP001358614">
    <property type="component" value="Chromosome 1"/>
</dbReference>
<feature type="compositionally biased region" description="Low complexity" evidence="1">
    <location>
        <begin position="50"/>
        <end position="66"/>
    </location>
</feature>
<feature type="region of interest" description="Disordered" evidence="1">
    <location>
        <begin position="31"/>
        <end position="74"/>
    </location>
</feature>
<organism evidence="3 4">
    <name type="scientific">Kwoniella europaea PYCC6329</name>
    <dbReference type="NCBI Taxonomy" id="1423913"/>
    <lineage>
        <taxon>Eukaryota</taxon>
        <taxon>Fungi</taxon>
        <taxon>Dikarya</taxon>
        <taxon>Basidiomycota</taxon>
        <taxon>Agaricomycotina</taxon>
        <taxon>Tremellomycetes</taxon>
        <taxon>Tremellales</taxon>
        <taxon>Cryptococcaceae</taxon>
        <taxon>Kwoniella</taxon>
    </lineage>
</organism>
<evidence type="ECO:0000313" key="4">
    <source>
        <dbReference type="Proteomes" id="UP001358614"/>
    </source>
</evidence>
<feature type="compositionally biased region" description="Polar residues" evidence="1">
    <location>
        <begin position="31"/>
        <end position="44"/>
    </location>
</feature>
<dbReference type="AlphaFoldDB" id="A0AAX4K8J8"/>
<reference evidence="3 4" key="1">
    <citation type="submission" date="2024-01" db="EMBL/GenBank/DDBJ databases">
        <title>Comparative genomics of Cryptococcus and Kwoniella reveals pathogenesis evolution and contrasting modes of karyotype evolution via chromosome fusion or intercentromeric recombination.</title>
        <authorList>
            <person name="Coelho M.A."/>
            <person name="David-Palma M."/>
            <person name="Shea T."/>
            <person name="Bowers K."/>
            <person name="McGinley-Smith S."/>
            <person name="Mohammad A.W."/>
            <person name="Gnirke A."/>
            <person name="Yurkov A.M."/>
            <person name="Nowrousian M."/>
            <person name="Sun S."/>
            <person name="Cuomo C.A."/>
            <person name="Heitman J."/>
        </authorList>
    </citation>
    <scope>NUCLEOTIDE SEQUENCE [LARGE SCALE GENOMIC DNA]</scope>
    <source>
        <strain evidence="3 4">PYCC6329</strain>
    </source>
</reference>
<accession>A0AAX4K8J8</accession>
<feature type="chain" id="PRO_5043511750" evidence="2">
    <location>
        <begin position="25"/>
        <end position="190"/>
    </location>
</feature>
<dbReference type="RefSeq" id="XP_066080130.1">
    <property type="nucleotide sequence ID" value="XM_066224033.1"/>
</dbReference>
<evidence type="ECO:0000256" key="1">
    <source>
        <dbReference type="SAM" id="MobiDB-lite"/>
    </source>
</evidence>
<keyword evidence="4" id="KW-1185">Reference proteome</keyword>